<dbReference type="VEuPathDB" id="MicrosporidiaDB:EHP00_299"/>
<feature type="transmembrane region" description="Helical" evidence="1">
    <location>
        <begin position="148"/>
        <end position="165"/>
    </location>
</feature>
<dbReference type="OrthoDB" id="2195982at2759"/>
<comment type="caution">
    <text evidence="2">The sequence shown here is derived from an EMBL/GenBank/DDBJ whole genome shotgun (WGS) entry which is preliminary data.</text>
</comment>
<accession>A0A1W0E778</accession>
<feature type="transmembrane region" description="Helical" evidence="1">
    <location>
        <begin position="239"/>
        <end position="259"/>
    </location>
</feature>
<dbReference type="EMBL" id="MNPJ01000014">
    <property type="protein sequence ID" value="OQS55110.1"/>
    <property type="molecule type" value="Genomic_DNA"/>
</dbReference>
<gene>
    <name evidence="2" type="ORF">EHP00_299</name>
</gene>
<evidence type="ECO:0000313" key="3">
    <source>
        <dbReference type="Proteomes" id="UP000192758"/>
    </source>
</evidence>
<organism evidence="2 3">
    <name type="scientific">Ecytonucleospora hepatopenaei</name>
    <dbReference type="NCBI Taxonomy" id="646526"/>
    <lineage>
        <taxon>Eukaryota</taxon>
        <taxon>Fungi</taxon>
        <taxon>Fungi incertae sedis</taxon>
        <taxon>Microsporidia</taxon>
        <taxon>Enterocytozoonidae</taxon>
        <taxon>Ecytonucleospora</taxon>
    </lineage>
</organism>
<feature type="transmembrane region" description="Helical" evidence="1">
    <location>
        <begin position="92"/>
        <end position="109"/>
    </location>
</feature>
<feature type="transmembrane region" description="Helical" evidence="1">
    <location>
        <begin position="58"/>
        <end position="80"/>
    </location>
</feature>
<feature type="transmembrane region" description="Helical" evidence="1">
    <location>
        <begin position="121"/>
        <end position="136"/>
    </location>
</feature>
<reference evidence="2 3" key="1">
    <citation type="journal article" date="2017" name="Environ. Microbiol.">
        <title>Decay of the glycolytic pathway and adaptation to intranuclear parasitism within Enterocytozoonidae microsporidia.</title>
        <authorList>
            <person name="Wiredu Boakye D."/>
            <person name="Jaroenlak P."/>
            <person name="Prachumwat A."/>
            <person name="Williams T.A."/>
            <person name="Bateman K.S."/>
            <person name="Itsathitphaisarn O."/>
            <person name="Sritunyalucksana K."/>
            <person name="Paszkiewicz K.H."/>
            <person name="Moore K.A."/>
            <person name="Stentiford G.D."/>
            <person name="Williams B.A."/>
        </authorList>
    </citation>
    <scope>NUCLEOTIDE SEQUENCE [LARGE SCALE GENOMIC DNA]</scope>
    <source>
        <strain evidence="2 3">TH1</strain>
    </source>
</reference>
<evidence type="ECO:0000256" key="1">
    <source>
        <dbReference type="SAM" id="Phobius"/>
    </source>
</evidence>
<name>A0A1W0E778_9MICR</name>
<proteinExistence type="predicted"/>
<feature type="transmembrane region" description="Helical" evidence="1">
    <location>
        <begin position="212"/>
        <end position="230"/>
    </location>
</feature>
<keyword evidence="1" id="KW-0472">Membrane</keyword>
<keyword evidence="3" id="KW-1185">Reference proteome</keyword>
<protein>
    <submittedName>
        <fullName evidence="2">Uncharacterized protein</fullName>
    </submittedName>
</protein>
<feature type="transmembrane region" description="Helical" evidence="1">
    <location>
        <begin position="265"/>
        <end position="285"/>
    </location>
</feature>
<evidence type="ECO:0000313" key="2">
    <source>
        <dbReference type="EMBL" id="OQS55110.1"/>
    </source>
</evidence>
<dbReference type="AlphaFoldDB" id="A0A1W0E778"/>
<keyword evidence="1" id="KW-1133">Transmembrane helix</keyword>
<keyword evidence="1" id="KW-0812">Transmembrane</keyword>
<dbReference type="Proteomes" id="UP000192758">
    <property type="component" value="Unassembled WGS sequence"/>
</dbReference>
<feature type="transmembrane region" description="Helical" evidence="1">
    <location>
        <begin position="177"/>
        <end position="197"/>
    </location>
</feature>
<sequence length="292" mass="33787">MRITRLQTLMGIYFGTECVEKISGDRLLKYVGIPTWMNCISSVIMCLISAFKCKKIEFYDYSIILIAFLQSYDLFIKIYINLVSSSNLKEIVSQNAYFMLANIFTSYFLNIKFNNKQKGSMLFVFLLAVGQIFYPTEKTRLTNLYWRDLFNCLGSLGMGLSLILFKKRIEKKVSCQWNYTIAISILISLFSVCYFIIDLMFFNDIDVFKFKLFFTLFCMTFSGITQVIFVKMSFILDPFALFTATGIVCFISAFLSDIINDNFTSLLQFVLAIASTIGCNFILYYDDNNNFV</sequence>
<feature type="transmembrane region" description="Helical" evidence="1">
    <location>
        <begin position="33"/>
        <end position="51"/>
    </location>
</feature>